<dbReference type="GO" id="GO:0008610">
    <property type="term" value="P:lipid biosynthetic process"/>
    <property type="evidence" value="ECO:0007669"/>
    <property type="project" value="UniProtKB-ARBA"/>
</dbReference>
<dbReference type="EMBL" id="LRQV01000001">
    <property type="protein sequence ID" value="KXK63973.1"/>
    <property type="molecule type" value="Genomic_DNA"/>
</dbReference>
<dbReference type="Gene3D" id="3.30.559.10">
    <property type="entry name" value="Chloramphenicol acetyltransferase-like domain"/>
    <property type="match status" value="1"/>
</dbReference>
<evidence type="ECO:0000313" key="3">
    <source>
        <dbReference type="Proteomes" id="UP000070620"/>
    </source>
</evidence>
<proteinExistence type="predicted"/>
<gene>
    <name evidence="2" type="ORF">AWW66_00580</name>
</gene>
<dbReference type="AlphaFoldDB" id="A0A136PZZ1"/>
<evidence type="ECO:0000313" key="2">
    <source>
        <dbReference type="EMBL" id="KXK63973.1"/>
    </source>
</evidence>
<dbReference type="GO" id="GO:0003824">
    <property type="term" value="F:catalytic activity"/>
    <property type="evidence" value="ECO:0007669"/>
    <property type="project" value="InterPro"/>
</dbReference>
<reference evidence="2 3" key="1">
    <citation type="submission" date="2016-01" db="EMBL/GenBank/DDBJ databases">
        <title>Whole genome sequence and analysis of Micromonospora rosaria DSM 803, which can produce antibacterial substance rosamicin.</title>
        <authorList>
            <person name="Yang H."/>
            <person name="He X."/>
            <person name="Zhu D."/>
        </authorList>
    </citation>
    <scope>NUCLEOTIDE SEQUENCE [LARGE SCALE GENOMIC DNA]</scope>
    <source>
        <strain evidence="2 3">DSM 803</strain>
    </source>
</reference>
<dbReference type="Gene3D" id="3.30.559.30">
    <property type="entry name" value="Nonribosomal peptide synthetase, condensation domain"/>
    <property type="match status" value="1"/>
</dbReference>
<accession>A0A136PZZ1</accession>
<dbReference type="InterPro" id="IPR023213">
    <property type="entry name" value="CAT-like_dom_sf"/>
</dbReference>
<dbReference type="RefSeq" id="WP_067359286.1">
    <property type="nucleotide sequence ID" value="NZ_JBIUBN010000012.1"/>
</dbReference>
<dbReference type="Proteomes" id="UP000070620">
    <property type="component" value="Unassembled WGS sequence"/>
</dbReference>
<sequence length="460" mass="50039">MTPEPIAAYGMQREFCLRATLDEAGHPRRPPVNPVWDAFQLRGDLHEDHFRTALRLVTDAVDVFTARLRGGADGFRFVPEDGAAAVSVEQVDLRGCPDDRYRARLGLHLMRSYTPLIDMQDGPLAAVTLIREADDRHVLAMAIDHTVADQQSMAAILRTVGRVYQALLDGDPAQAARAARTPSFLAYARSVAADRDGLAETDRFWAPALAEPPPRVTFPGGGWTPWQQRQAGVNHFVALPLDEGRALTDLGTRTGASLAHLFQAAVSLALLAAFDGEFLPLTGHRHGRVRATLRLPGPLWETLITRPPAGDATGGTVGDWAAGFVAANASAPPLRSRALVDYATLDTVMELRRVTVNVYPTTRPIPIGPLRAVPLPNEELAAARPHPIHQRTVLPHNTGLRLFALRGGRLEVALHHDPEDLPDAEVFLAVVRRAATVLTSAADLPLQQWIKEARQTWGSG</sequence>
<dbReference type="SUPFAM" id="SSF52777">
    <property type="entry name" value="CoA-dependent acyltransferases"/>
    <property type="match status" value="2"/>
</dbReference>
<feature type="domain" description="Condensation" evidence="1">
    <location>
        <begin position="39"/>
        <end position="270"/>
    </location>
</feature>
<dbReference type="OrthoDB" id="3872111at2"/>
<protein>
    <recommendedName>
        <fullName evidence="1">Condensation domain-containing protein</fullName>
    </recommendedName>
</protein>
<comment type="caution">
    <text evidence="2">The sequence shown here is derived from an EMBL/GenBank/DDBJ whole genome shotgun (WGS) entry which is preliminary data.</text>
</comment>
<keyword evidence="3" id="KW-1185">Reference proteome</keyword>
<name>A0A136PZZ1_9ACTN</name>
<evidence type="ECO:0000259" key="1">
    <source>
        <dbReference type="Pfam" id="PF00668"/>
    </source>
</evidence>
<organism evidence="2 3">
    <name type="scientific">Micromonospora rosaria</name>
    <dbReference type="NCBI Taxonomy" id="47874"/>
    <lineage>
        <taxon>Bacteria</taxon>
        <taxon>Bacillati</taxon>
        <taxon>Actinomycetota</taxon>
        <taxon>Actinomycetes</taxon>
        <taxon>Micromonosporales</taxon>
        <taxon>Micromonosporaceae</taxon>
        <taxon>Micromonospora</taxon>
    </lineage>
</organism>
<dbReference type="Pfam" id="PF00668">
    <property type="entry name" value="Condensation"/>
    <property type="match status" value="1"/>
</dbReference>
<dbReference type="InterPro" id="IPR001242">
    <property type="entry name" value="Condensation_dom"/>
</dbReference>